<dbReference type="RefSeq" id="WP_013182785.1">
    <property type="nucleotide sequence ID" value="NC_014225.1"/>
</dbReference>
<dbReference type="HOGENOM" id="CLU_2637135_0_0_0"/>
<evidence type="ECO:0000313" key="1">
    <source>
        <dbReference type="EMBL" id="ADI39081.1"/>
    </source>
</evidence>
<proteinExistence type="predicted"/>
<reference evidence="1 2" key="1">
    <citation type="journal article" date="2010" name="PLoS ONE">
        <title>The Waddlia genome: a window into chlamydial biology.</title>
        <authorList>
            <person name="Bertelli C."/>
            <person name="Collyn F."/>
            <person name="Croxatto A."/>
            <person name="Ruckert C."/>
            <person name="Polkinghorne A."/>
            <person name="Kebbi-Beghdadi C."/>
            <person name="Goesmann A."/>
            <person name="Vaughan L."/>
            <person name="Greub G."/>
        </authorList>
    </citation>
    <scope>NUCLEOTIDE SEQUENCE [LARGE SCALE GENOMIC DNA]</scope>
    <source>
        <strain evidence="2">ATCC VR-1470 / WSU 86-1044</strain>
    </source>
</reference>
<protein>
    <recommendedName>
        <fullName evidence="3">Ankyrin repeat-containing protein</fullName>
    </recommendedName>
</protein>
<sequence>MKAFVEGGLNVHTTDDEGLEPIHYLKEDDVELAKLLIGNRRSDHDWKENKPPVMDNEDFVNWLKDREEEDVKEEEIV</sequence>
<name>D6YSN6_WADCW</name>
<organism evidence="1 2">
    <name type="scientific">Waddlia chondrophila (strain ATCC VR-1470 / WSU 86-1044)</name>
    <dbReference type="NCBI Taxonomy" id="716544"/>
    <lineage>
        <taxon>Bacteria</taxon>
        <taxon>Pseudomonadati</taxon>
        <taxon>Chlamydiota</taxon>
        <taxon>Chlamydiia</taxon>
        <taxon>Parachlamydiales</taxon>
        <taxon>Waddliaceae</taxon>
        <taxon>Waddlia</taxon>
    </lineage>
</organism>
<dbReference type="STRING" id="716544.wcw_1740"/>
<keyword evidence="2" id="KW-1185">Reference proteome</keyword>
<dbReference type="eggNOG" id="COG0666">
    <property type="taxonomic scope" value="Bacteria"/>
</dbReference>
<dbReference type="Proteomes" id="UP000001505">
    <property type="component" value="Chromosome"/>
</dbReference>
<dbReference type="AlphaFoldDB" id="D6YSN6"/>
<dbReference type="EMBL" id="CP001928">
    <property type="protein sequence ID" value="ADI39081.1"/>
    <property type="molecule type" value="Genomic_DNA"/>
</dbReference>
<gene>
    <name evidence="1" type="ordered locus">wcw_1740</name>
</gene>
<dbReference type="KEGG" id="wch:wcw_1740"/>
<evidence type="ECO:0008006" key="3">
    <source>
        <dbReference type="Google" id="ProtNLM"/>
    </source>
</evidence>
<accession>D6YSN6</accession>
<evidence type="ECO:0000313" key="2">
    <source>
        <dbReference type="Proteomes" id="UP000001505"/>
    </source>
</evidence>